<reference evidence="4" key="1">
    <citation type="journal article" date="2023" name="Mol. Phylogenet. Evol.">
        <title>Genome-scale phylogeny and comparative genomics of the fungal order Sordariales.</title>
        <authorList>
            <person name="Hensen N."/>
            <person name="Bonometti L."/>
            <person name="Westerberg I."/>
            <person name="Brannstrom I.O."/>
            <person name="Guillou S."/>
            <person name="Cros-Aarteil S."/>
            <person name="Calhoun S."/>
            <person name="Haridas S."/>
            <person name="Kuo A."/>
            <person name="Mondo S."/>
            <person name="Pangilinan J."/>
            <person name="Riley R."/>
            <person name="LaButti K."/>
            <person name="Andreopoulos B."/>
            <person name="Lipzen A."/>
            <person name="Chen C."/>
            <person name="Yan M."/>
            <person name="Daum C."/>
            <person name="Ng V."/>
            <person name="Clum A."/>
            <person name="Steindorff A."/>
            <person name="Ohm R.A."/>
            <person name="Martin F."/>
            <person name="Silar P."/>
            <person name="Natvig D.O."/>
            <person name="Lalanne C."/>
            <person name="Gautier V."/>
            <person name="Ament-Velasquez S.L."/>
            <person name="Kruys A."/>
            <person name="Hutchinson M.I."/>
            <person name="Powell A.J."/>
            <person name="Barry K."/>
            <person name="Miller A.N."/>
            <person name="Grigoriev I.V."/>
            <person name="Debuchy R."/>
            <person name="Gladieux P."/>
            <person name="Hiltunen Thoren M."/>
            <person name="Johannesson H."/>
        </authorList>
    </citation>
    <scope>NUCLEOTIDE SEQUENCE [LARGE SCALE GENOMIC DNA]</scope>
    <source>
        <strain evidence="4">CBS 284.82</strain>
    </source>
</reference>
<evidence type="ECO:0000256" key="2">
    <source>
        <dbReference type="SAM" id="SignalP"/>
    </source>
</evidence>
<evidence type="ECO:0000256" key="1">
    <source>
        <dbReference type="SAM" id="MobiDB-lite"/>
    </source>
</evidence>
<gene>
    <name evidence="3" type="ORF">C8A01DRAFT_20844</name>
</gene>
<keyword evidence="2" id="KW-0732">Signal</keyword>
<dbReference type="AlphaFoldDB" id="A0AAN6P767"/>
<evidence type="ECO:0000313" key="3">
    <source>
        <dbReference type="EMBL" id="KAK4032030.1"/>
    </source>
</evidence>
<comment type="caution">
    <text evidence="3">The sequence shown here is derived from an EMBL/GenBank/DDBJ whole genome shotgun (WGS) entry which is preliminary data.</text>
</comment>
<organism evidence="3 4">
    <name type="scientific">Parachaetomium inaequale</name>
    <dbReference type="NCBI Taxonomy" id="2588326"/>
    <lineage>
        <taxon>Eukaryota</taxon>
        <taxon>Fungi</taxon>
        <taxon>Dikarya</taxon>
        <taxon>Ascomycota</taxon>
        <taxon>Pezizomycotina</taxon>
        <taxon>Sordariomycetes</taxon>
        <taxon>Sordariomycetidae</taxon>
        <taxon>Sordariales</taxon>
        <taxon>Chaetomiaceae</taxon>
        <taxon>Parachaetomium</taxon>
    </lineage>
</organism>
<feature type="chain" id="PRO_5042993380" evidence="2">
    <location>
        <begin position="28"/>
        <end position="240"/>
    </location>
</feature>
<accession>A0AAN6P767</accession>
<name>A0AAN6P767_9PEZI</name>
<dbReference type="EMBL" id="MU854659">
    <property type="protein sequence ID" value="KAK4032030.1"/>
    <property type="molecule type" value="Genomic_DNA"/>
</dbReference>
<protein>
    <submittedName>
        <fullName evidence="3">Uncharacterized protein</fullName>
    </submittedName>
</protein>
<sequence length="240" mass="23228">LTSSRNMRCNLALSAALVGLCSQVSTATTCTAQNATPLEDLINSGGGGGIGGGADIIITHNPFADAVKKRTPDARLANLARAVIAPRAAGSVECSATEVCLSVQAVPFCLDSVNGDFHDGVGTTGNVVSGDYTLGDGQKGNLYKGPYPQPTGAAAYNAATATSSGAGADETAAASGTGTGQAAAAGSDGTTAAPRATGTGTGTGQAAAAATTTSRNAAVRGDSVGVAIGWLMPLLGALLL</sequence>
<feature type="region of interest" description="Disordered" evidence="1">
    <location>
        <begin position="168"/>
        <end position="211"/>
    </location>
</feature>
<keyword evidence="4" id="KW-1185">Reference proteome</keyword>
<feature type="non-terminal residue" evidence="3">
    <location>
        <position position="1"/>
    </location>
</feature>
<evidence type="ECO:0000313" key="4">
    <source>
        <dbReference type="Proteomes" id="UP001303115"/>
    </source>
</evidence>
<proteinExistence type="predicted"/>
<dbReference type="Proteomes" id="UP001303115">
    <property type="component" value="Unassembled WGS sequence"/>
</dbReference>
<feature type="signal peptide" evidence="2">
    <location>
        <begin position="1"/>
        <end position="27"/>
    </location>
</feature>